<dbReference type="Proteomes" id="UP000307440">
    <property type="component" value="Unassembled WGS sequence"/>
</dbReference>
<dbReference type="STRING" id="230819.A0A5C3KIW4"/>
<accession>A0A5C3KIW4</accession>
<dbReference type="AlphaFoldDB" id="A0A5C3KIW4"/>
<feature type="non-terminal residue" evidence="1">
    <location>
        <position position="1"/>
    </location>
</feature>
<name>A0A5C3KIW4_COPMA</name>
<organism evidence="1 2">
    <name type="scientific">Coprinopsis marcescibilis</name>
    <name type="common">Agaric fungus</name>
    <name type="synonym">Psathyrella marcescibilis</name>
    <dbReference type="NCBI Taxonomy" id="230819"/>
    <lineage>
        <taxon>Eukaryota</taxon>
        <taxon>Fungi</taxon>
        <taxon>Dikarya</taxon>
        <taxon>Basidiomycota</taxon>
        <taxon>Agaricomycotina</taxon>
        <taxon>Agaricomycetes</taxon>
        <taxon>Agaricomycetidae</taxon>
        <taxon>Agaricales</taxon>
        <taxon>Agaricineae</taxon>
        <taxon>Psathyrellaceae</taxon>
        <taxon>Coprinopsis</taxon>
    </lineage>
</organism>
<dbReference type="EMBL" id="ML210323">
    <property type="protein sequence ID" value="TFK19835.1"/>
    <property type="molecule type" value="Genomic_DNA"/>
</dbReference>
<protein>
    <submittedName>
        <fullName evidence="1">Uncharacterized protein</fullName>
    </submittedName>
</protein>
<evidence type="ECO:0000313" key="2">
    <source>
        <dbReference type="Proteomes" id="UP000307440"/>
    </source>
</evidence>
<keyword evidence="2" id="KW-1185">Reference proteome</keyword>
<evidence type="ECO:0000313" key="1">
    <source>
        <dbReference type="EMBL" id="TFK19835.1"/>
    </source>
</evidence>
<sequence length="65" mass="7292">IATLYCDFFNPLTNKQAGKKKSIRLIGLVCLNLPPTLCYKPENMFLAGVIPRPNEPPLDCINPYL</sequence>
<gene>
    <name evidence="1" type="ORF">FA15DRAFT_555048</name>
</gene>
<reference evidence="1 2" key="1">
    <citation type="journal article" date="2019" name="Nat. Ecol. Evol.">
        <title>Megaphylogeny resolves global patterns of mushroom evolution.</title>
        <authorList>
            <person name="Varga T."/>
            <person name="Krizsan K."/>
            <person name="Foldi C."/>
            <person name="Dima B."/>
            <person name="Sanchez-Garcia M."/>
            <person name="Sanchez-Ramirez S."/>
            <person name="Szollosi G.J."/>
            <person name="Szarkandi J.G."/>
            <person name="Papp V."/>
            <person name="Albert L."/>
            <person name="Andreopoulos W."/>
            <person name="Angelini C."/>
            <person name="Antonin V."/>
            <person name="Barry K.W."/>
            <person name="Bougher N.L."/>
            <person name="Buchanan P."/>
            <person name="Buyck B."/>
            <person name="Bense V."/>
            <person name="Catcheside P."/>
            <person name="Chovatia M."/>
            <person name="Cooper J."/>
            <person name="Damon W."/>
            <person name="Desjardin D."/>
            <person name="Finy P."/>
            <person name="Geml J."/>
            <person name="Haridas S."/>
            <person name="Hughes K."/>
            <person name="Justo A."/>
            <person name="Karasinski D."/>
            <person name="Kautmanova I."/>
            <person name="Kiss B."/>
            <person name="Kocsube S."/>
            <person name="Kotiranta H."/>
            <person name="LaButti K.M."/>
            <person name="Lechner B.E."/>
            <person name="Liimatainen K."/>
            <person name="Lipzen A."/>
            <person name="Lukacs Z."/>
            <person name="Mihaltcheva S."/>
            <person name="Morgado L.N."/>
            <person name="Niskanen T."/>
            <person name="Noordeloos M.E."/>
            <person name="Ohm R.A."/>
            <person name="Ortiz-Santana B."/>
            <person name="Ovrebo C."/>
            <person name="Racz N."/>
            <person name="Riley R."/>
            <person name="Savchenko A."/>
            <person name="Shiryaev A."/>
            <person name="Soop K."/>
            <person name="Spirin V."/>
            <person name="Szebenyi C."/>
            <person name="Tomsovsky M."/>
            <person name="Tulloss R.E."/>
            <person name="Uehling J."/>
            <person name="Grigoriev I.V."/>
            <person name="Vagvolgyi C."/>
            <person name="Papp T."/>
            <person name="Martin F.M."/>
            <person name="Miettinen O."/>
            <person name="Hibbett D.S."/>
            <person name="Nagy L.G."/>
        </authorList>
    </citation>
    <scope>NUCLEOTIDE SEQUENCE [LARGE SCALE GENOMIC DNA]</scope>
    <source>
        <strain evidence="1 2">CBS 121175</strain>
    </source>
</reference>
<dbReference type="OrthoDB" id="3253623at2759"/>
<proteinExistence type="predicted"/>
<feature type="non-terminal residue" evidence="1">
    <location>
        <position position="65"/>
    </location>
</feature>